<name>A0A6V8LMN1_9BACT</name>
<reference evidence="2 3" key="1">
    <citation type="submission" date="2020-04" db="EMBL/GenBank/DDBJ databases">
        <authorList>
            <consortium name="Desulfovibrio sp. FSS-1 genome sequencing consortium"/>
            <person name="Shimoshige H."/>
            <person name="Kobayashi H."/>
            <person name="Maekawa T."/>
        </authorList>
    </citation>
    <scope>NUCLEOTIDE SEQUENCE [LARGE SCALE GENOMIC DNA]</scope>
    <source>
        <strain evidence="2 3">SIID29052-01</strain>
    </source>
</reference>
<organism evidence="2 3">
    <name type="scientific">Fundidesulfovibrio magnetotacticus</name>
    <dbReference type="NCBI Taxonomy" id="2730080"/>
    <lineage>
        <taxon>Bacteria</taxon>
        <taxon>Pseudomonadati</taxon>
        <taxon>Thermodesulfobacteriota</taxon>
        <taxon>Desulfovibrionia</taxon>
        <taxon>Desulfovibrionales</taxon>
        <taxon>Desulfovibrionaceae</taxon>
        <taxon>Fundidesulfovibrio</taxon>
    </lineage>
</organism>
<dbReference type="EMBL" id="BLTE01000001">
    <property type="protein sequence ID" value="GFK92250.1"/>
    <property type="molecule type" value="Genomic_DNA"/>
</dbReference>
<evidence type="ECO:0000259" key="1">
    <source>
        <dbReference type="Pfam" id="PF13490"/>
    </source>
</evidence>
<feature type="domain" description="Putative zinc-finger" evidence="1">
    <location>
        <begin position="55"/>
        <end position="82"/>
    </location>
</feature>
<keyword evidence="3" id="KW-1185">Reference proteome</keyword>
<accession>A0A6V8LMN1</accession>
<reference evidence="2 3" key="2">
    <citation type="submission" date="2020-05" db="EMBL/GenBank/DDBJ databases">
        <title>Draft genome sequence of Desulfovibrio sp. strainFSS-1.</title>
        <authorList>
            <person name="Shimoshige H."/>
            <person name="Kobayashi H."/>
            <person name="Maekawa T."/>
        </authorList>
    </citation>
    <scope>NUCLEOTIDE SEQUENCE [LARGE SCALE GENOMIC DNA]</scope>
    <source>
        <strain evidence="2 3">SIID29052-01</strain>
    </source>
</reference>
<gene>
    <name evidence="2" type="ORF">NNJEOMEG_00072</name>
</gene>
<proteinExistence type="predicted"/>
<evidence type="ECO:0000313" key="3">
    <source>
        <dbReference type="Proteomes" id="UP000494245"/>
    </source>
</evidence>
<dbReference type="InterPro" id="IPR027383">
    <property type="entry name" value="Znf_put"/>
</dbReference>
<dbReference type="Proteomes" id="UP000494245">
    <property type="component" value="Unassembled WGS sequence"/>
</dbReference>
<sequence length="312" mass="32517">MNTMLYTLWNRLLRLAGRSPAQAPVSREEAALAGLALLAARPQACGTPCPDAGSLAALAEGKLHGAPRDALLEHLEGCPDCRGLWIALASGAHAPSAESAIHEAATFRPLRWLAMPAAAGAAGLAAFLLFWPQAGGEPDPAFQAFLTTASGRMVASRGAEPGPPYLRGLRDDAAAAALPERSRAFAAGQWSVSASPPEGGEGAPRAWLRAPDGRADLQAWASAGYADYFELGQWLALRRLGCEGRVHLSAGESQEALSALARILARVERRRPASDLDKAALGALSACVGAGPVDCISLNRCSEELEGKLFAK</sequence>
<dbReference type="Pfam" id="PF13490">
    <property type="entry name" value="zf-HC2"/>
    <property type="match status" value="1"/>
</dbReference>
<comment type="caution">
    <text evidence="2">The sequence shown here is derived from an EMBL/GenBank/DDBJ whole genome shotgun (WGS) entry which is preliminary data.</text>
</comment>
<protein>
    <recommendedName>
        <fullName evidence="1">Putative zinc-finger domain-containing protein</fullName>
    </recommendedName>
</protein>
<dbReference type="AlphaFoldDB" id="A0A6V8LMN1"/>
<evidence type="ECO:0000313" key="2">
    <source>
        <dbReference type="EMBL" id="GFK92250.1"/>
    </source>
</evidence>